<organism evidence="1">
    <name type="scientific">marine sediment metagenome</name>
    <dbReference type="NCBI Taxonomy" id="412755"/>
    <lineage>
        <taxon>unclassified sequences</taxon>
        <taxon>metagenomes</taxon>
        <taxon>ecological metagenomes</taxon>
    </lineage>
</organism>
<name>A0A0F9JK30_9ZZZZ</name>
<dbReference type="EMBL" id="LAZR01011239">
    <property type="protein sequence ID" value="KKM62721.1"/>
    <property type="molecule type" value="Genomic_DNA"/>
</dbReference>
<comment type="caution">
    <text evidence="1">The sequence shown here is derived from an EMBL/GenBank/DDBJ whole genome shotgun (WGS) entry which is preliminary data.</text>
</comment>
<proteinExistence type="predicted"/>
<dbReference type="AlphaFoldDB" id="A0A0F9JK30"/>
<reference evidence="1" key="1">
    <citation type="journal article" date="2015" name="Nature">
        <title>Complex archaea that bridge the gap between prokaryotes and eukaryotes.</title>
        <authorList>
            <person name="Spang A."/>
            <person name="Saw J.H."/>
            <person name="Jorgensen S.L."/>
            <person name="Zaremba-Niedzwiedzka K."/>
            <person name="Martijn J."/>
            <person name="Lind A.E."/>
            <person name="van Eijk R."/>
            <person name="Schleper C."/>
            <person name="Guy L."/>
            <person name="Ettema T.J."/>
        </authorList>
    </citation>
    <scope>NUCLEOTIDE SEQUENCE</scope>
</reference>
<evidence type="ECO:0000313" key="1">
    <source>
        <dbReference type="EMBL" id="KKM62721.1"/>
    </source>
</evidence>
<accession>A0A0F9JK30</accession>
<protein>
    <submittedName>
        <fullName evidence="1">Uncharacterized protein</fullName>
    </submittedName>
</protein>
<sequence length="62" mass="6863">MEFKLVTTTATICGVKTWLIIKGLTAEGREITTRIRCADVLAVGDNQSEALMIEDNEEQGDY</sequence>
<gene>
    <name evidence="1" type="ORF">LCGC14_1518840</name>
</gene>